<evidence type="ECO:0000256" key="1">
    <source>
        <dbReference type="ARBA" id="ARBA00005254"/>
    </source>
</evidence>
<dbReference type="InterPro" id="IPR029045">
    <property type="entry name" value="ClpP/crotonase-like_dom_sf"/>
</dbReference>
<organism evidence="2 3">
    <name type="scientific">Corynebacterium propinquum</name>
    <dbReference type="NCBI Taxonomy" id="43769"/>
    <lineage>
        <taxon>Bacteria</taxon>
        <taxon>Bacillati</taxon>
        <taxon>Actinomycetota</taxon>
        <taxon>Actinomycetes</taxon>
        <taxon>Mycobacteriales</taxon>
        <taxon>Corynebacteriaceae</taxon>
        <taxon>Corynebacterium</taxon>
    </lineage>
</organism>
<dbReference type="Gene3D" id="3.90.226.10">
    <property type="entry name" value="2-enoyl-CoA Hydratase, Chain A, domain 1"/>
    <property type="match status" value="1"/>
</dbReference>
<comment type="similarity">
    <text evidence="1">Belongs to the enoyl-CoA hydratase/isomerase family.</text>
</comment>
<dbReference type="PANTHER" id="PTHR43459:SF1">
    <property type="entry name" value="EG:BACN32G11.4 PROTEIN"/>
    <property type="match status" value="1"/>
</dbReference>
<sequence length="258" mass="27969">MIDLHLDHDANLAEVVLNIPKAMNSLQEADIAELSHAYSDAADAGVRALILRGEGKGFCAGRNIKGIEPENDDAYEYLERQLTPVLKQMSEFPAPTFAAVHGPCLGVGLGLAIATDVVYVAENAKIGSPFAKLGATLDSGGHALFVERLGAHRTMDLIISGDLISGEEAVKLGLFSRALPEEELLEFTRRQAKTAAQGATQAFMTSRELVSDIRDRRTGLWDSLHKENKLQAQLCASADYKEGFAAFNEKREPKFTGQ</sequence>
<dbReference type="Gene3D" id="1.10.12.10">
    <property type="entry name" value="Lyase 2-enoyl-coa Hydratase, Chain A, domain 2"/>
    <property type="match status" value="1"/>
</dbReference>
<dbReference type="InterPro" id="IPR001753">
    <property type="entry name" value="Enoyl-CoA_hydra/iso"/>
</dbReference>
<dbReference type="CDD" id="cd06558">
    <property type="entry name" value="crotonase-like"/>
    <property type="match status" value="1"/>
</dbReference>
<dbReference type="EMBL" id="JASNVP010000001">
    <property type="protein sequence ID" value="MDK4324953.1"/>
    <property type="molecule type" value="Genomic_DNA"/>
</dbReference>
<gene>
    <name evidence="2" type="ORF">QPX54_00230</name>
</gene>
<dbReference type="GO" id="GO:0003824">
    <property type="term" value="F:catalytic activity"/>
    <property type="evidence" value="ECO:0007669"/>
    <property type="project" value="UniProtKB-ARBA"/>
</dbReference>
<protein>
    <submittedName>
        <fullName evidence="2">Enoyl-CoA hydratase/isomerase family protein</fullName>
    </submittedName>
</protein>
<dbReference type="RefSeq" id="WP_049168015.1">
    <property type="nucleotide sequence ID" value="NZ_JASNVP010000001.1"/>
</dbReference>
<dbReference type="PANTHER" id="PTHR43459">
    <property type="entry name" value="ENOYL-COA HYDRATASE"/>
    <property type="match status" value="1"/>
</dbReference>
<dbReference type="Proteomes" id="UP001226160">
    <property type="component" value="Unassembled WGS sequence"/>
</dbReference>
<evidence type="ECO:0000313" key="3">
    <source>
        <dbReference type="Proteomes" id="UP001226160"/>
    </source>
</evidence>
<comment type="caution">
    <text evidence="2">The sequence shown here is derived from an EMBL/GenBank/DDBJ whole genome shotgun (WGS) entry which is preliminary data.</text>
</comment>
<dbReference type="InterPro" id="IPR014748">
    <property type="entry name" value="Enoyl-CoA_hydra_C"/>
</dbReference>
<name>A0AAP4F932_9CORY</name>
<evidence type="ECO:0000313" key="2">
    <source>
        <dbReference type="EMBL" id="MDK4324953.1"/>
    </source>
</evidence>
<dbReference type="Pfam" id="PF00378">
    <property type="entry name" value="ECH_1"/>
    <property type="match status" value="1"/>
</dbReference>
<accession>A0AAP4F932</accession>
<dbReference type="AlphaFoldDB" id="A0AAP4F932"/>
<dbReference type="SUPFAM" id="SSF52096">
    <property type="entry name" value="ClpP/crotonase"/>
    <property type="match status" value="1"/>
</dbReference>
<reference evidence="2" key="1">
    <citation type="submission" date="2023-05" db="EMBL/GenBank/DDBJ databases">
        <title>Metabolic capabilities are highly conserved among human nasal-associated Corynebacterium species in pangenomic analyses.</title>
        <authorList>
            <person name="Tran T.H."/>
            <person name="Roberts A.Q."/>
            <person name="Escapa I.F."/>
            <person name="Gao W."/>
            <person name="Conlan S."/>
            <person name="Kong H."/>
            <person name="Segre J.A."/>
            <person name="Kelly M.S."/>
            <person name="Lemon K.P."/>
        </authorList>
    </citation>
    <scope>NUCLEOTIDE SEQUENCE</scope>
    <source>
        <strain evidence="2">KPL2654</strain>
    </source>
</reference>
<proteinExistence type="inferred from homology"/>